<protein>
    <submittedName>
        <fullName evidence="3">Uncharacterized protein</fullName>
    </submittedName>
</protein>
<keyword evidence="4" id="KW-1185">Reference proteome</keyword>
<proteinExistence type="predicted"/>
<feature type="compositionally biased region" description="Polar residues" evidence="1">
    <location>
        <begin position="50"/>
        <end position="62"/>
    </location>
</feature>
<evidence type="ECO:0000256" key="2">
    <source>
        <dbReference type="SAM" id="Phobius"/>
    </source>
</evidence>
<comment type="caution">
    <text evidence="3">The sequence shown here is derived from an EMBL/GenBank/DDBJ whole genome shotgun (WGS) entry which is preliminary data.</text>
</comment>
<gene>
    <name evidence="3" type="ORF">BCON_0536g00010</name>
</gene>
<keyword evidence="2" id="KW-0472">Membrane</keyword>
<organism evidence="3 4">
    <name type="scientific">Botryotinia convoluta</name>
    <dbReference type="NCBI Taxonomy" id="54673"/>
    <lineage>
        <taxon>Eukaryota</taxon>
        <taxon>Fungi</taxon>
        <taxon>Dikarya</taxon>
        <taxon>Ascomycota</taxon>
        <taxon>Pezizomycotina</taxon>
        <taxon>Leotiomycetes</taxon>
        <taxon>Helotiales</taxon>
        <taxon>Sclerotiniaceae</taxon>
        <taxon>Botryotinia</taxon>
    </lineage>
</organism>
<evidence type="ECO:0000313" key="3">
    <source>
        <dbReference type="EMBL" id="TGO44356.1"/>
    </source>
</evidence>
<evidence type="ECO:0000256" key="1">
    <source>
        <dbReference type="SAM" id="MobiDB-lite"/>
    </source>
</evidence>
<feature type="region of interest" description="Disordered" evidence="1">
    <location>
        <begin position="143"/>
        <end position="170"/>
    </location>
</feature>
<dbReference type="Proteomes" id="UP000297527">
    <property type="component" value="Unassembled WGS sequence"/>
</dbReference>
<keyword evidence="2" id="KW-0812">Transmembrane</keyword>
<name>A0A4Z1H5E9_9HELO</name>
<keyword evidence="2" id="KW-1133">Transmembrane helix</keyword>
<dbReference type="EMBL" id="PQXN01000534">
    <property type="protein sequence ID" value="TGO44356.1"/>
    <property type="molecule type" value="Genomic_DNA"/>
</dbReference>
<feature type="transmembrane region" description="Helical" evidence="2">
    <location>
        <begin position="12"/>
        <end position="32"/>
    </location>
</feature>
<evidence type="ECO:0000313" key="4">
    <source>
        <dbReference type="Proteomes" id="UP000297527"/>
    </source>
</evidence>
<reference evidence="3 4" key="1">
    <citation type="submission" date="2017-12" db="EMBL/GenBank/DDBJ databases">
        <title>Comparative genomics of Botrytis spp.</title>
        <authorList>
            <person name="Valero-Jimenez C.A."/>
            <person name="Tapia P."/>
            <person name="Veloso J."/>
            <person name="Silva-Moreno E."/>
            <person name="Staats M."/>
            <person name="Valdes J.H."/>
            <person name="Van Kan J.A.L."/>
        </authorList>
    </citation>
    <scope>NUCLEOTIDE SEQUENCE [LARGE SCALE GENOMIC DNA]</scope>
    <source>
        <strain evidence="3 4">MUCL11595</strain>
    </source>
</reference>
<dbReference type="OrthoDB" id="8062037at2759"/>
<feature type="region of interest" description="Disordered" evidence="1">
    <location>
        <begin position="48"/>
        <end position="72"/>
    </location>
</feature>
<sequence>MESRNKKIERNPLAAFIAIFIFSLVILMSLLYQLQNFLLNPKPLQPKATHINTQNPSPNELASPNPLAPHQHLEPLQPTEQKVINYFNPRFQGILDLQHLRTQVRENMDAIFEGAVLPWPEIMEAGFGYTTMAEIDREVGLQRRQGGGRGGAEQDGNANANGASPRAKGDTPGWMLALFEHGHGNGNADASPLHNNREEKSTCPICTDELPTKAAIAKPGLDSAFERDGKGDGTEN</sequence>
<dbReference type="AlphaFoldDB" id="A0A4Z1H5E9"/>
<accession>A0A4Z1H5E9</accession>